<dbReference type="AlphaFoldDB" id="A0A093J5L2"/>
<proteinExistence type="predicted"/>
<dbReference type="EMBL" id="KK570578">
    <property type="protein sequence ID" value="KFW07187.1"/>
    <property type="molecule type" value="Genomic_DNA"/>
</dbReference>
<name>A0A093J5L2_EURHL</name>
<protein>
    <submittedName>
        <fullName evidence="2">Radial spoke head 10 B</fullName>
    </submittedName>
</protein>
<gene>
    <name evidence="2" type="ORF">N326_06084</name>
</gene>
<organism evidence="2 3">
    <name type="scientific">Eurypyga helias</name>
    <name type="common">Sunbittern</name>
    <name type="synonym">Ardea helias</name>
    <dbReference type="NCBI Taxonomy" id="54383"/>
    <lineage>
        <taxon>Eukaryota</taxon>
        <taxon>Metazoa</taxon>
        <taxon>Chordata</taxon>
        <taxon>Craniata</taxon>
        <taxon>Vertebrata</taxon>
        <taxon>Euteleostomi</taxon>
        <taxon>Archelosauria</taxon>
        <taxon>Archosauria</taxon>
        <taxon>Dinosauria</taxon>
        <taxon>Saurischia</taxon>
        <taxon>Theropoda</taxon>
        <taxon>Coelurosauria</taxon>
        <taxon>Aves</taxon>
        <taxon>Neognathae</taxon>
        <taxon>Neoaves</taxon>
        <taxon>Phaethontimorphae</taxon>
        <taxon>Eurypygiformes</taxon>
        <taxon>Eurypygidae</taxon>
        <taxon>Eurypyga</taxon>
    </lineage>
</organism>
<evidence type="ECO:0000313" key="2">
    <source>
        <dbReference type="EMBL" id="KFW07187.1"/>
    </source>
</evidence>
<feature type="compositionally biased region" description="Basic and acidic residues" evidence="1">
    <location>
        <begin position="115"/>
        <end position="128"/>
    </location>
</feature>
<feature type="region of interest" description="Disordered" evidence="1">
    <location>
        <begin position="98"/>
        <end position="158"/>
    </location>
</feature>
<dbReference type="Proteomes" id="UP000054232">
    <property type="component" value="Unassembled WGS sequence"/>
</dbReference>
<evidence type="ECO:0000313" key="3">
    <source>
        <dbReference type="Proteomes" id="UP000054232"/>
    </source>
</evidence>
<reference evidence="2 3" key="1">
    <citation type="submission" date="2014-04" db="EMBL/GenBank/DDBJ databases">
        <title>Genome evolution of avian class.</title>
        <authorList>
            <person name="Zhang G."/>
            <person name="Li C."/>
        </authorList>
    </citation>
    <scope>NUCLEOTIDE SEQUENCE [LARGE SCALE GENOMIC DNA]</scope>
    <source>
        <strain evidence="2">BGI_N326</strain>
    </source>
</reference>
<feature type="compositionally biased region" description="Basic and acidic residues" evidence="1">
    <location>
        <begin position="98"/>
        <end position="109"/>
    </location>
</feature>
<feature type="non-terminal residue" evidence="2">
    <location>
        <position position="158"/>
    </location>
</feature>
<evidence type="ECO:0000256" key="1">
    <source>
        <dbReference type="SAM" id="MobiDB-lite"/>
    </source>
</evidence>
<feature type="non-terminal residue" evidence="2">
    <location>
        <position position="1"/>
    </location>
</feature>
<accession>A0A093J5L2</accession>
<keyword evidence="3" id="KW-1185">Reference proteome</keyword>
<sequence>THGDAEDVPSLFSWDAETEQDFCPAKEVTDEPKEAKKTQDEEFSLWMCQVQIFFTTKFFPAYQHEKVLREKIKENRIRDAALAELRRIKDEELAKLTAGREAEEAKRQEAAAAEKTLDSKSEDFKALEEPVTQPASPPKEEAPSVAPPGVTKGLAGKK</sequence>